<evidence type="ECO:0000256" key="12">
    <source>
        <dbReference type="ARBA" id="ARBA00023326"/>
    </source>
</evidence>
<dbReference type="FunFam" id="2.60.120.260:FF:000065">
    <property type="entry name" value="Beta-galactosidase A"/>
    <property type="match status" value="1"/>
</dbReference>
<dbReference type="OrthoDB" id="1657402at2759"/>
<keyword evidence="18" id="KW-1185">Reference proteome</keyword>
<dbReference type="SMART" id="SM01029">
    <property type="entry name" value="BetaGal_dom2"/>
    <property type="match status" value="1"/>
</dbReference>
<dbReference type="FunFam" id="3.20.20.80:FF:000040">
    <property type="entry name" value="Beta-galactosidase A"/>
    <property type="match status" value="1"/>
</dbReference>
<dbReference type="InterPro" id="IPR036833">
    <property type="entry name" value="BetaGal_dom3_sf"/>
</dbReference>
<dbReference type="PANTHER" id="PTHR23421">
    <property type="entry name" value="BETA-GALACTOSIDASE RELATED"/>
    <property type="match status" value="1"/>
</dbReference>
<evidence type="ECO:0000256" key="10">
    <source>
        <dbReference type="ARBA" id="ARBA00023277"/>
    </source>
</evidence>
<comment type="subcellular location">
    <subcellularLocation>
        <location evidence="2">Secreted</location>
    </subcellularLocation>
</comment>
<dbReference type="Proteomes" id="UP000308768">
    <property type="component" value="Unassembled WGS sequence"/>
</dbReference>
<dbReference type="Pfam" id="PF13364">
    <property type="entry name" value="BetaGal_ABD2"/>
    <property type="match status" value="2"/>
</dbReference>
<organism evidence="17 18">
    <name type="scientific">Cryomyces minteri</name>
    <dbReference type="NCBI Taxonomy" id="331657"/>
    <lineage>
        <taxon>Eukaryota</taxon>
        <taxon>Fungi</taxon>
        <taxon>Dikarya</taxon>
        <taxon>Ascomycota</taxon>
        <taxon>Pezizomycotina</taxon>
        <taxon>Dothideomycetes</taxon>
        <taxon>Dothideomycetes incertae sedis</taxon>
        <taxon>Cryomyces</taxon>
    </lineage>
</organism>
<dbReference type="InterPro" id="IPR025972">
    <property type="entry name" value="BetaGal_dom3"/>
</dbReference>
<evidence type="ECO:0000256" key="13">
    <source>
        <dbReference type="RuleBase" id="RU000675"/>
    </source>
</evidence>
<feature type="signal peptide" evidence="15">
    <location>
        <begin position="1"/>
        <end position="25"/>
    </location>
</feature>
<evidence type="ECO:0000256" key="15">
    <source>
        <dbReference type="SAM" id="SignalP"/>
    </source>
</evidence>
<dbReference type="PROSITE" id="PS01182">
    <property type="entry name" value="GLYCOSYL_HYDROL_F35"/>
    <property type="match status" value="1"/>
</dbReference>
<dbReference type="InterPro" id="IPR031330">
    <property type="entry name" value="Gly_Hdrlase_35_cat"/>
</dbReference>
<evidence type="ECO:0000256" key="1">
    <source>
        <dbReference type="ARBA" id="ARBA00001412"/>
    </source>
</evidence>
<dbReference type="GO" id="GO:0005576">
    <property type="term" value="C:extracellular region"/>
    <property type="evidence" value="ECO:0007669"/>
    <property type="project" value="UniProtKB-SubCell"/>
</dbReference>
<dbReference type="EMBL" id="NAJN01000127">
    <property type="protein sequence ID" value="TKA78791.1"/>
    <property type="molecule type" value="Genomic_DNA"/>
</dbReference>
<accession>A0A4U0XQC6</accession>
<feature type="chain" id="PRO_5020646138" description="Beta-galactosidase" evidence="15">
    <location>
        <begin position="26"/>
        <end position="1012"/>
    </location>
</feature>
<dbReference type="SUPFAM" id="SSF51011">
    <property type="entry name" value="Glycosyl hydrolase domain"/>
    <property type="match status" value="1"/>
</dbReference>
<evidence type="ECO:0000256" key="2">
    <source>
        <dbReference type="ARBA" id="ARBA00004613"/>
    </source>
</evidence>
<keyword evidence="12" id="KW-0624">Polysaccharide degradation</keyword>
<keyword evidence="11 13" id="KW-0326">Glycosidase</keyword>
<dbReference type="STRING" id="331657.A0A4U0XQC6"/>
<dbReference type="InterPro" id="IPR025300">
    <property type="entry name" value="BetaGal_jelly_roll_dom"/>
</dbReference>
<name>A0A4U0XQC6_9PEZI</name>
<dbReference type="Pfam" id="PF01301">
    <property type="entry name" value="Glyco_hydro_35"/>
    <property type="match status" value="1"/>
</dbReference>
<dbReference type="GO" id="GO:0000272">
    <property type="term" value="P:polysaccharide catabolic process"/>
    <property type="evidence" value="ECO:0007669"/>
    <property type="project" value="UniProtKB-KW"/>
</dbReference>
<evidence type="ECO:0000256" key="3">
    <source>
        <dbReference type="ARBA" id="ARBA00009809"/>
    </source>
</evidence>
<sequence length="1012" mass="109622">MLFSKLVSAAVVSCLTAQSAALAYGGKPNQVIKPYKRAPLQDIVTWDEHSLFVRGKRVLFYSGEFHPFRLPVPSLWLDVFQKIKALGYDGVSFYTDWALLEGQPGNFTAEGVFALEPFFDAAKTAGIYLLARPGPYINAEVSGGGYPGWLQRIPGRLRTTDASYLNSTNNYVENIGRIIAKAQITNGGPVILFQPENEYSQAVTGINPFPDPAYFAYVEDQFRKAGIVVPYISNDARPQGFFAPPKPAAVDIYGHDGYPLGFDCANPYTWPDNGLPTNYRTLHLQQSPSTPYAIVEFQGGSFDPWGGLGFAQCGDLLNYEFERVFYKNDFSFGVTIFNIYMTYGGTNWGNLGHPGGYTSYDYGAVITEDRLVTREKYSEAKLEANFLQASPAYLTAVSQDNSHANGSYTDSSAIAVTALFGNVTRFFVARHAAYNSLASTNYKLTVPTSQGNITIPQLGGTLTLDGRDSKIHVTDYDLGGINLLYSIFTWKKYASKTVLVVYGGPNERHELAVSGAGRANTVEGSGVTTSTKNGATILNWQTSPKRRVVQLHNNLYIYILDRNSAYNYWVLDLPGSGAAGNFTTGDMSQTTSVIVKAGYLLRTAHASGQTLALTGDLNATASIEVIGAPNSLSQMSFNGRSLNCKHGRWGSLSTSATYQAPKYSVPDMNTLNWKVIDSLPEVQSTYDDSAWALASLAYSNNTARNLTTPTSLYASDYGYHTGNLLFRGQFTATGAESTLYLSTQGGSATGMSAWLNGVFLGSVPGYDAATNSNKTFTLPNVAAGKAYVVTVLIDNMGLDENFNVGGTTMKNPRGILDYILAGRNKGDIKWKLTGNLGGENYRDRTRGPLNEGGLYAERQGYHLPGAPTSSWANSAGPTEGIKSAGVAFYATTFDLNMPAGYDIPLSFVFANSTTNSTTTAADGKDYRVQLYVNGYQFGKYVHNVGPQDTFPVPEGIFNYHGSNYVAMSLWALDAGGAKVEGLTLKAGPVIQTGYGTVENSPMPGWVRRAGAY</sequence>
<keyword evidence="8" id="KW-1015">Disulfide bond</keyword>
<dbReference type="Pfam" id="PF10435">
    <property type="entry name" value="BetaGal_dom2"/>
    <property type="match status" value="1"/>
</dbReference>
<dbReference type="FunFam" id="2.102.20.10:FF:000001">
    <property type="entry name" value="Beta-galactosidase A"/>
    <property type="match status" value="1"/>
</dbReference>
<evidence type="ECO:0000256" key="6">
    <source>
        <dbReference type="ARBA" id="ARBA00022729"/>
    </source>
</evidence>
<proteinExistence type="inferred from homology"/>
<gene>
    <name evidence="17" type="ORF">B0A49_00823</name>
</gene>
<dbReference type="InterPro" id="IPR037110">
    <property type="entry name" value="Betagal_dom2_sf"/>
</dbReference>
<dbReference type="Gene3D" id="2.60.390.10">
    <property type="entry name" value="Beta-galactosidase, domain 3"/>
    <property type="match status" value="1"/>
</dbReference>
<keyword evidence="7 13" id="KW-0378">Hydrolase</keyword>
<keyword evidence="9" id="KW-0325">Glycoprotein</keyword>
<evidence type="ECO:0000256" key="5">
    <source>
        <dbReference type="ARBA" id="ARBA00022525"/>
    </source>
</evidence>
<reference evidence="17 18" key="1">
    <citation type="submission" date="2017-03" db="EMBL/GenBank/DDBJ databases">
        <title>Genomes of endolithic fungi from Antarctica.</title>
        <authorList>
            <person name="Coleine C."/>
            <person name="Masonjones S."/>
            <person name="Stajich J.E."/>
        </authorList>
    </citation>
    <scope>NUCLEOTIDE SEQUENCE [LARGE SCALE GENOMIC DNA]</scope>
    <source>
        <strain evidence="17 18">CCFEE 5187</strain>
    </source>
</reference>
<dbReference type="GO" id="GO:0004565">
    <property type="term" value="F:beta-galactosidase activity"/>
    <property type="evidence" value="ECO:0007669"/>
    <property type="project" value="UniProtKB-EC"/>
</dbReference>
<keyword evidence="6 15" id="KW-0732">Signal</keyword>
<evidence type="ECO:0000256" key="14">
    <source>
        <dbReference type="RuleBase" id="RU003679"/>
    </source>
</evidence>
<dbReference type="Gene3D" id="3.20.20.80">
    <property type="entry name" value="Glycosidases"/>
    <property type="match status" value="1"/>
</dbReference>
<dbReference type="InterPro" id="IPR001944">
    <property type="entry name" value="Glycoside_Hdrlase_35"/>
</dbReference>
<dbReference type="SUPFAM" id="SSF51445">
    <property type="entry name" value="(Trans)glycosidases"/>
    <property type="match status" value="1"/>
</dbReference>
<dbReference type="SUPFAM" id="SSF117100">
    <property type="entry name" value="Beta-galactosidase LacA, domain 3"/>
    <property type="match status" value="1"/>
</dbReference>
<comment type="caution">
    <text evidence="17">The sequence shown here is derived from an EMBL/GenBank/DDBJ whole genome shotgun (WGS) entry which is preliminary data.</text>
</comment>
<dbReference type="FunFam" id="2.60.120.260:FF:000088">
    <property type="entry name" value="Beta-galactosidase A"/>
    <property type="match status" value="1"/>
</dbReference>
<evidence type="ECO:0000313" key="18">
    <source>
        <dbReference type="Proteomes" id="UP000308768"/>
    </source>
</evidence>
<evidence type="ECO:0000256" key="4">
    <source>
        <dbReference type="ARBA" id="ARBA00012756"/>
    </source>
</evidence>
<dbReference type="InterPro" id="IPR008979">
    <property type="entry name" value="Galactose-bd-like_sf"/>
</dbReference>
<comment type="similarity">
    <text evidence="3 14">Belongs to the glycosyl hydrolase 35 family.</text>
</comment>
<keyword evidence="10" id="KW-0119">Carbohydrate metabolism</keyword>
<evidence type="ECO:0000256" key="11">
    <source>
        <dbReference type="ARBA" id="ARBA00023295"/>
    </source>
</evidence>
<evidence type="ECO:0000256" key="9">
    <source>
        <dbReference type="ARBA" id="ARBA00023180"/>
    </source>
</evidence>
<dbReference type="EC" id="3.2.1.23" evidence="4 13"/>
<comment type="catalytic activity">
    <reaction evidence="1 13">
        <text>Hydrolysis of terminal non-reducing beta-D-galactose residues in beta-D-galactosides.</text>
        <dbReference type="EC" id="3.2.1.23"/>
    </reaction>
</comment>
<dbReference type="AlphaFoldDB" id="A0A4U0XQC6"/>
<dbReference type="InterPro" id="IPR018954">
    <property type="entry name" value="Betagal_dom2"/>
</dbReference>
<dbReference type="Gene3D" id="2.102.20.10">
    <property type="entry name" value="Beta-galactosidase, domain 2"/>
    <property type="match status" value="1"/>
</dbReference>
<dbReference type="InterPro" id="IPR017853">
    <property type="entry name" value="GH"/>
</dbReference>
<evidence type="ECO:0000313" key="17">
    <source>
        <dbReference type="EMBL" id="TKA78791.1"/>
    </source>
</evidence>
<evidence type="ECO:0000259" key="16">
    <source>
        <dbReference type="SMART" id="SM01029"/>
    </source>
</evidence>
<dbReference type="SUPFAM" id="SSF49785">
    <property type="entry name" value="Galactose-binding domain-like"/>
    <property type="match status" value="2"/>
</dbReference>
<evidence type="ECO:0000256" key="7">
    <source>
        <dbReference type="ARBA" id="ARBA00022801"/>
    </source>
</evidence>
<protein>
    <recommendedName>
        <fullName evidence="4 13">Beta-galactosidase</fullName>
        <ecNumber evidence="4 13">3.2.1.23</ecNumber>
    </recommendedName>
</protein>
<dbReference type="Pfam" id="PF13363">
    <property type="entry name" value="BetaGal_dom3"/>
    <property type="match status" value="1"/>
</dbReference>
<feature type="domain" description="Beta-galactosidase" evidence="16">
    <location>
        <begin position="395"/>
        <end position="568"/>
    </location>
</feature>
<dbReference type="InterPro" id="IPR019801">
    <property type="entry name" value="Glyco_hydro_35_CS"/>
</dbReference>
<evidence type="ECO:0000256" key="8">
    <source>
        <dbReference type="ARBA" id="ARBA00023157"/>
    </source>
</evidence>
<dbReference type="PRINTS" id="PR00742">
    <property type="entry name" value="GLHYDRLASE35"/>
</dbReference>
<dbReference type="Gene3D" id="2.60.120.260">
    <property type="entry name" value="Galactose-binding domain-like"/>
    <property type="match status" value="2"/>
</dbReference>
<keyword evidence="5" id="KW-0964">Secreted</keyword>